<proteinExistence type="predicted"/>
<dbReference type="Pfam" id="PF13399">
    <property type="entry name" value="LytR_C"/>
    <property type="match status" value="1"/>
</dbReference>
<reference evidence="3 4" key="1">
    <citation type="journal article" date="2016" name="Nat. Commun.">
        <title>Thousands of microbial genomes shed light on interconnected biogeochemical processes in an aquifer system.</title>
        <authorList>
            <person name="Anantharaman K."/>
            <person name="Brown C.T."/>
            <person name="Hug L.A."/>
            <person name="Sharon I."/>
            <person name="Castelle C.J."/>
            <person name="Probst A.J."/>
            <person name="Thomas B.C."/>
            <person name="Singh A."/>
            <person name="Wilkins M.J."/>
            <person name="Karaoz U."/>
            <person name="Brodie E.L."/>
            <person name="Williams K.H."/>
            <person name="Hubbard S.S."/>
            <person name="Banfield J.F."/>
        </authorList>
    </citation>
    <scope>NUCLEOTIDE SEQUENCE [LARGE SCALE GENOMIC DNA]</scope>
</reference>
<accession>A0A1F5YT47</accession>
<gene>
    <name evidence="3" type="ORF">A2W14_03680</name>
</gene>
<dbReference type="Gene3D" id="3.30.1490.300">
    <property type="match status" value="1"/>
</dbReference>
<dbReference type="Gene3D" id="3.30.420.40">
    <property type="match status" value="2"/>
</dbReference>
<protein>
    <recommendedName>
        <fullName evidence="2">LytR/CpsA/Psr regulator C-terminal domain-containing protein</fullName>
    </recommendedName>
</protein>
<dbReference type="STRING" id="1798371.A2W14_03680"/>
<dbReference type="InterPro" id="IPR027381">
    <property type="entry name" value="LytR/CpsA/Psr_C"/>
</dbReference>
<keyword evidence="1" id="KW-0812">Transmembrane</keyword>
<dbReference type="Proteomes" id="UP000176665">
    <property type="component" value="Unassembled WGS sequence"/>
</dbReference>
<feature type="transmembrane region" description="Helical" evidence="1">
    <location>
        <begin position="388"/>
        <end position="409"/>
    </location>
</feature>
<evidence type="ECO:0000259" key="2">
    <source>
        <dbReference type="Pfam" id="PF13399"/>
    </source>
</evidence>
<feature type="domain" description="LytR/CpsA/Psr regulator C-terminal" evidence="2">
    <location>
        <begin position="448"/>
        <end position="536"/>
    </location>
</feature>
<dbReference type="Gene3D" id="3.30.70.2390">
    <property type="match status" value="1"/>
</dbReference>
<dbReference type="AlphaFoldDB" id="A0A1F5YT47"/>
<name>A0A1F5YT47_9BACT</name>
<evidence type="ECO:0000256" key="1">
    <source>
        <dbReference type="SAM" id="Phobius"/>
    </source>
</evidence>
<keyword evidence="1" id="KW-0472">Membrane</keyword>
<organism evidence="3 4">
    <name type="scientific">Candidatus Gottesmanbacteria bacterium RBG_16_37_8</name>
    <dbReference type="NCBI Taxonomy" id="1798371"/>
    <lineage>
        <taxon>Bacteria</taxon>
        <taxon>Candidatus Gottesmaniibacteriota</taxon>
    </lineage>
</organism>
<comment type="caution">
    <text evidence="3">The sequence shown here is derived from an EMBL/GenBank/DDBJ whole genome shotgun (WGS) entry which is preliminary data.</text>
</comment>
<evidence type="ECO:0000313" key="3">
    <source>
        <dbReference type="EMBL" id="OGG03339.1"/>
    </source>
</evidence>
<sequence length="537" mass="59262">MIYLHISDNSIEIIQTKKGFLAKNEKIIACSRKVLDPQAYENGNLNREQLILAIKDALKNAYPAEIKDKVVGTVLPDNSVVIKRITLQGSKETSEEVIEKAKEFLTKDITFYENFYKEINKGDIKQVVFTAIPLSTVISYAKPLKSANLKLSFLSSTAFSIYAFLRPLIGQSDNIIYLDINHMVSIVVLDEYGPLSSVEKKIPSKNIITEVKNLIKKIQIEQSISVSKLIIGGEKSLELTVSDIQKELDIPVIKMSIVVEEILSKQNIKLDTGGVPAIYFDKVLGLINLAKMSDVPNFATDLKNLKEEDINAVSQPLSVSVKETETNPPEIPLEKKEAQEVAAVKPGVKMEVEEVAMPKEVPPVSPLVPQSIIEYKKSGLSAIFGNRLLLTGLFSAISLIIIGSFLLIAQSRQLRLPFISAPTPTPTVTPQPTLTPTPTINPQHKRSDIKLQLLNGTDKTGFAKSAAEKLAALDYQDIAVGNADRDDYQSTVIRVKEDARKYLPLVVSDLSKDFDTSTVESLPADSKFDFVIVLGQK</sequence>
<keyword evidence="1" id="KW-1133">Transmembrane helix</keyword>
<dbReference type="EMBL" id="MFJA01000029">
    <property type="protein sequence ID" value="OGG03339.1"/>
    <property type="molecule type" value="Genomic_DNA"/>
</dbReference>
<evidence type="ECO:0000313" key="4">
    <source>
        <dbReference type="Proteomes" id="UP000176665"/>
    </source>
</evidence>